<gene>
    <name evidence="2" type="ORF">JYB88_10530</name>
</gene>
<evidence type="ECO:0000256" key="1">
    <source>
        <dbReference type="SAM" id="Phobius"/>
    </source>
</evidence>
<evidence type="ECO:0000313" key="3">
    <source>
        <dbReference type="Proteomes" id="UP000663281"/>
    </source>
</evidence>
<dbReference type="Proteomes" id="UP000663281">
    <property type="component" value="Chromosome"/>
</dbReference>
<keyword evidence="1" id="KW-0472">Membrane</keyword>
<dbReference type="KEGG" id="scyp:JYB88_10530"/>
<keyword evidence="1" id="KW-1133">Transmembrane helix</keyword>
<keyword evidence="1" id="KW-0812">Transmembrane</keyword>
<dbReference type="RefSeq" id="WP_207324092.1">
    <property type="nucleotide sequence ID" value="NZ_CP071504.1"/>
</dbReference>
<feature type="transmembrane region" description="Helical" evidence="1">
    <location>
        <begin position="66"/>
        <end position="85"/>
    </location>
</feature>
<reference evidence="2 3" key="1">
    <citation type="submission" date="2021-03" db="EMBL/GenBank/DDBJ databases">
        <title>Novel species identification of genus Shewanella.</title>
        <authorList>
            <person name="Liu G."/>
            <person name="Zhang Q."/>
        </authorList>
    </citation>
    <scope>NUCLEOTIDE SEQUENCE [LARGE SCALE GENOMIC DNA]</scope>
    <source>
        <strain evidence="2 3">FJAT-53726</strain>
    </source>
</reference>
<protein>
    <submittedName>
        <fullName evidence="2">Uncharacterized protein</fullName>
    </submittedName>
</protein>
<dbReference type="AlphaFoldDB" id="A0A974XKK3"/>
<proteinExistence type="predicted"/>
<evidence type="ECO:0000313" key="2">
    <source>
        <dbReference type="EMBL" id="QSX28721.1"/>
    </source>
</evidence>
<dbReference type="EMBL" id="CP071504">
    <property type="protein sequence ID" value="QSX28721.1"/>
    <property type="molecule type" value="Genomic_DNA"/>
</dbReference>
<name>A0A974XKK3_9GAMM</name>
<keyword evidence="3" id="KW-1185">Reference proteome</keyword>
<feature type="transmembrane region" description="Helical" evidence="1">
    <location>
        <begin position="28"/>
        <end position="46"/>
    </location>
</feature>
<accession>A0A974XKK3</accession>
<organism evidence="2 3">
    <name type="scientific">Shewanella cyperi</name>
    <dbReference type="NCBI Taxonomy" id="2814292"/>
    <lineage>
        <taxon>Bacteria</taxon>
        <taxon>Pseudomonadati</taxon>
        <taxon>Pseudomonadota</taxon>
        <taxon>Gammaproteobacteria</taxon>
        <taxon>Alteromonadales</taxon>
        <taxon>Shewanellaceae</taxon>
        <taxon>Shewanella</taxon>
    </lineage>
</organism>
<sequence length="260" mass="29125">MSTNPPKDAAIAATQQSRTKQNNDVPPFKAILILLFVFALCMLALYFRQFNGPLGNQGDFGTFGDFFGGVLNPILGFATVGLLIWSLKVQIHELNATREEIARTAEETSLSRMSMQAQVDHLRQEANLNEIRNVITTQLDIIKNLSATEIFSIYNTRVTFDNVLNCDSSAMSYISQIKIKLNSTELNPVNMIARAIEIQLLQLASMSIAYSINSNSSISSSSYLAITYTWLSRYDIFNPSERIKRALERVLEKINPDELS</sequence>